<dbReference type="PROSITE" id="PS51471">
    <property type="entry name" value="FE2OG_OXY"/>
    <property type="match status" value="1"/>
</dbReference>
<dbReference type="EMBL" id="CP011797">
    <property type="protein sequence ID" value="ATX77588.1"/>
    <property type="molecule type" value="Genomic_DNA"/>
</dbReference>
<dbReference type="InterPro" id="IPR006620">
    <property type="entry name" value="Pro_4_hyd_alph"/>
</dbReference>
<keyword evidence="9" id="KW-1185">Reference proteome</keyword>
<dbReference type="OrthoDB" id="269774at2"/>
<feature type="domain" description="Fe2OG dioxygenase" evidence="7">
    <location>
        <begin position="135"/>
        <end position="259"/>
    </location>
</feature>
<evidence type="ECO:0000313" key="8">
    <source>
        <dbReference type="EMBL" id="ATX77588.1"/>
    </source>
</evidence>
<dbReference type="Pfam" id="PF13640">
    <property type="entry name" value="2OG-FeII_Oxy_3"/>
    <property type="match status" value="1"/>
</dbReference>
<dbReference type="AlphaFoldDB" id="A0A2K8KS91"/>
<accession>A0A2K8KS91</accession>
<evidence type="ECO:0000256" key="6">
    <source>
        <dbReference type="ARBA" id="ARBA00023004"/>
    </source>
</evidence>
<keyword evidence="6" id="KW-0408">Iron</keyword>
<gene>
    <name evidence="8" type="ORF">REIFOR_02463</name>
</gene>
<dbReference type="SMART" id="SM00702">
    <property type="entry name" value="P4Hc"/>
    <property type="match status" value="1"/>
</dbReference>
<evidence type="ECO:0000256" key="2">
    <source>
        <dbReference type="ARBA" id="ARBA00022723"/>
    </source>
</evidence>
<keyword evidence="2" id="KW-0479">Metal-binding</keyword>
<evidence type="ECO:0000256" key="3">
    <source>
        <dbReference type="ARBA" id="ARBA00022896"/>
    </source>
</evidence>
<dbReference type="Proteomes" id="UP000229757">
    <property type="component" value="Chromosome"/>
</dbReference>
<dbReference type="GO" id="GO:0005506">
    <property type="term" value="F:iron ion binding"/>
    <property type="evidence" value="ECO:0007669"/>
    <property type="project" value="InterPro"/>
</dbReference>
<evidence type="ECO:0000256" key="1">
    <source>
        <dbReference type="ARBA" id="ARBA00001961"/>
    </source>
</evidence>
<dbReference type="KEGG" id="rfo:REIFOR_02463"/>
<dbReference type="RefSeq" id="WP_100257837.1">
    <property type="nucleotide sequence ID" value="NZ_CP011797.1"/>
</dbReference>
<reference evidence="8 9" key="1">
    <citation type="journal article" date="2017" name="Environ. Microbiol.">
        <title>Genomic and physiological analyses of 'Reinekea forsetii' reveal a versatile opportunistic lifestyle during spring algae blooms.</title>
        <authorList>
            <person name="Avci B."/>
            <person name="Hahnke R.L."/>
            <person name="Chafee M."/>
            <person name="Fischer T."/>
            <person name="Gruber-Vodicka H."/>
            <person name="Tegetmeyer H.E."/>
            <person name="Harder J."/>
            <person name="Fuchs B.M."/>
            <person name="Amann R.I."/>
            <person name="Teeling H."/>
        </authorList>
    </citation>
    <scope>NUCLEOTIDE SEQUENCE [LARGE SCALE GENOMIC DNA]</scope>
    <source>
        <strain evidence="8 9">Hel1_31_D35</strain>
    </source>
</reference>
<organism evidence="8 9">
    <name type="scientific">Reinekea forsetii</name>
    <dbReference type="NCBI Taxonomy" id="1336806"/>
    <lineage>
        <taxon>Bacteria</taxon>
        <taxon>Pseudomonadati</taxon>
        <taxon>Pseudomonadota</taxon>
        <taxon>Gammaproteobacteria</taxon>
        <taxon>Oceanospirillales</taxon>
        <taxon>Saccharospirillaceae</taxon>
        <taxon>Reinekea</taxon>
    </lineage>
</organism>
<keyword evidence="4" id="KW-0223">Dioxygenase</keyword>
<dbReference type="InterPro" id="IPR005123">
    <property type="entry name" value="Oxoglu/Fe-dep_dioxygenase_dom"/>
</dbReference>
<comment type="cofactor">
    <cofactor evidence="1">
        <name>L-ascorbate</name>
        <dbReference type="ChEBI" id="CHEBI:38290"/>
    </cofactor>
</comment>
<dbReference type="Gene3D" id="2.60.120.620">
    <property type="entry name" value="q2cbj1_9rhob like domain"/>
    <property type="match status" value="1"/>
</dbReference>
<proteinExistence type="predicted"/>
<evidence type="ECO:0000256" key="4">
    <source>
        <dbReference type="ARBA" id="ARBA00022964"/>
    </source>
</evidence>
<dbReference type="InterPro" id="IPR045054">
    <property type="entry name" value="P4HA-like"/>
</dbReference>
<dbReference type="GO" id="GO:0004656">
    <property type="term" value="F:procollagen-proline 4-dioxygenase activity"/>
    <property type="evidence" value="ECO:0007669"/>
    <property type="project" value="TreeGrafter"/>
</dbReference>
<dbReference type="InterPro" id="IPR044862">
    <property type="entry name" value="Pro_4_hyd_alph_FE2OG_OXY"/>
</dbReference>
<dbReference type="PANTHER" id="PTHR10869:SF246">
    <property type="entry name" value="TRANSMEMBRANE PROLYL 4-HYDROXYLASE"/>
    <property type="match status" value="1"/>
</dbReference>
<evidence type="ECO:0000256" key="5">
    <source>
        <dbReference type="ARBA" id="ARBA00023002"/>
    </source>
</evidence>
<dbReference type="PANTHER" id="PTHR10869">
    <property type="entry name" value="PROLYL 4-HYDROXYLASE ALPHA SUBUNIT"/>
    <property type="match status" value="1"/>
</dbReference>
<dbReference type="GO" id="GO:0031418">
    <property type="term" value="F:L-ascorbic acid binding"/>
    <property type="evidence" value="ECO:0007669"/>
    <property type="project" value="UniProtKB-KW"/>
</dbReference>
<keyword evidence="3" id="KW-0847">Vitamin C</keyword>
<evidence type="ECO:0000313" key="9">
    <source>
        <dbReference type="Proteomes" id="UP000229757"/>
    </source>
</evidence>
<keyword evidence="5" id="KW-0560">Oxidoreductase</keyword>
<name>A0A2K8KS91_9GAMM</name>
<sequence length="259" mass="29024">MKLHQPKPINFYPVEYIQGSLPMGGFVDNTPIYAVVPSPELIAPAQWLNNTSRHTITLADKLAFTIENVLSDAEADAIIALTEQLGYRDEAPGIQTPPGMRMNKSVHWLADETFLATLFERLRPHLPPALDGDTLADRLSQRINMYKYDQNDVFNRHIDGDWPGYGLSADQQSMVQWTGMCSKLTMLLYLHGPEDGVQGGQTHLYQNDGKRLSITPKKGRALFFRHGHGSNSVLHEGAKVLGSTSKYVARVNILYNSRY</sequence>
<evidence type="ECO:0000259" key="7">
    <source>
        <dbReference type="PROSITE" id="PS51471"/>
    </source>
</evidence>
<protein>
    <submittedName>
        <fullName evidence="8">Prolyl 4-hydroxylase subunit alpha</fullName>
    </submittedName>
</protein>